<dbReference type="Proteomes" id="UP001623660">
    <property type="component" value="Unassembled WGS sequence"/>
</dbReference>
<dbReference type="PROSITE" id="PS51257">
    <property type="entry name" value="PROKAR_LIPOPROTEIN"/>
    <property type="match status" value="1"/>
</dbReference>
<sequence length="160" mass="18465">MKIKRFFIATNLLLILILSFTGCQPKFNEDTAKTDSKLALQAFLSSHKNEEILVSDKDTQKVKEYVSKNFKDYFTSDFMTDTCNKIETGYSISPETFYFEDTIAGNIIFQGNYLINSPIVDKENKTVTYKILKQEVLVFEIQMKQENGKWKINKASEPSL</sequence>
<gene>
    <name evidence="2" type="ORF">ACJDU8_21130</name>
</gene>
<evidence type="ECO:0000313" key="3">
    <source>
        <dbReference type="Proteomes" id="UP001623660"/>
    </source>
</evidence>
<comment type="caution">
    <text evidence="2">The sequence shown here is derived from an EMBL/GenBank/DDBJ whole genome shotgun (WGS) entry which is preliminary data.</text>
</comment>
<dbReference type="RefSeq" id="WP_406794155.1">
    <property type="nucleotide sequence ID" value="NZ_JBJHZX010000045.1"/>
</dbReference>
<keyword evidence="1" id="KW-0732">Signal</keyword>
<protein>
    <recommendedName>
        <fullName evidence="4">DUF4829 domain-containing protein</fullName>
    </recommendedName>
</protein>
<organism evidence="2 3">
    <name type="scientific">Candidatus Clostridium eludens</name>
    <dbReference type="NCBI Taxonomy" id="3381663"/>
    <lineage>
        <taxon>Bacteria</taxon>
        <taxon>Bacillati</taxon>
        <taxon>Bacillota</taxon>
        <taxon>Clostridia</taxon>
        <taxon>Eubacteriales</taxon>
        <taxon>Clostridiaceae</taxon>
        <taxon>Clostridium</taxon>
    </lineage>
</organism>
<name>A0ABW8SRU2_9CLOT</name>
<keyword evidence="3" id="KW-1185">Reference proteome</keyword>
<accession>A0ABW8SRU2</accession>
<evidence type="ECO:0008006" key="4">
    <source>
        <dbReference type="Google" id="ProtNLM"/>
    </source>
</evidence>
<evidence type="ECO:0000313" key="2">
    <source>
        <dbReference type="EMBL" id="MFL0198046.1"/>
    </source>
</evidence>
<dbReference type="EMBL" id="JBJHZX010000045">
    <property type="protein sequence ID" value="MFL0198046.1"/>
    <property type="molecule type" value="Genomic_DNA"/>
</dbReference>
<reference evidence="2 3" key="1">
    <citation type="submission" date="2024-11" db="EMBL/GenBank/DDBJ databases">
        <authorList>
            <person name="Heng Y.C."/>
            <person name="Lim A.C.H."/>
            <person name="Lee J.K.Y."/>
            <person name="Kittelmann S."/>
        </authorList>
    </citation>
    <scope>NUCLEOTIDE SEQUENCE [LARGE SCALE GENOMIC DNA]</scope>
    <source>
        <strain evidence="2 3">WILCCON 0269</strain>
    </source>
</reference>
<evidence type="ECO:0000256" key="1">
    <source>
        <dbReference type="SAM" id="SignalP"/>
    </source>
</evidence>
<feature type="signal peptide" evidence="1">
    <location>
        <begin position="1"/>
        <end position="28"/>
    </location>
</feature>
<feature type="chain" id="PRO_5045813369" description="DUF4829 domain-containing protein" evidence="1">
    <location>
        <begin position="29"/>
        <end position="160"/>
    </location>
</feature>
<proteinExistence type="predicted"/>